<name>A0A1W6L633_9BURK</name>
<protein>
    <submittedName>
        <fullName evidence="1">Uncharacterized protein</fullName>
    </submittedName>
</protein>
<dbReference type="RefSeq" id="WP_085749903.1">
    <property type="nucleotide sequence ID" value="NZ_BSPR01000003.1"/>
</dbReference>
<dbReference type="EMBL" id="CP015118">
    <property type="protein sequence ID" value="ARN19640.1"/>
    <property type="molecule type" value="Genomic_DNA"/>
</dbReference>
<organism evidence="1 2">
    <name type="scientific">Piscinibacter gummiphilus</name>
    <dbReference type="NCBI Taxonomy" id="946333"/>
    <lineage>
        <taxon>Bacteria</taxon>
        <taxon>Pseudomonadati</taxon>
        <taxon>Pseudomonadota</taxon>
        <taxon>Betaproteobacteria</taxon>
        <taxon>Burkholderiales</taxon>
        <taxon>Sphaerotilaceae</taxon>
        <taxon>Piscinibacter</taxon>
    </lineage>
</organism>
<gene>
    <name evidence="1" type="ORF">A4W93_06745</name>
</gene>
<dbReference type="AlphaFoldDB" id="A0A1W6L633"/>
<sequence length="143" mass="14729">MENLQPTSLSDADTSDSQDKSSWITGLVVMLGFATVGAIPGVIIGAVVAGVLLLANVVTVAGACWVAGISTAAFSTWAARQALSGATASHIDGSTQLGGHALPWQLTEDESFSAKDVLRPYDALYCGDGLLDPNRCSRGGCWD</sequence>
<keyword evidence="2" id="KW-1185">Reference proteome</keyword>
<evidence type="ECO:0000313" key="1">
    <source>
        <dbReference type="EMBL" id="ARN19640.1"/>
    </source>
</evidence>
<evidence type="ECO:0000313" key="2">
    <source>
        <dbReference type="Proteomes" id="UP000193427"/>
    </source>
</evidence>
<reference evidence="1 2" key="1">
    <citation type="submission" date="2016-04" db="EMBL/GenBank/DDBJ databases">
        <title>Complete genome sequence of natural rubber-degrading, novel Gram-negative bacterium, Rhizobacter gummiphilus strain NS21.</title>
        <authorList>
            <person name="Tabata M."/>
            <person name="Kasai D."/>
            <person name="Fukuda M."/>
        </authorList>
    </citation>
    <scope>NUCLEOTIDE SEQUENCE [LARGE SCALE GENOMIC DNA]</scope>
    <source>
        <strain evidence="1 2">NS21</strain>
    </source>
</reference>
<dbReference type="KEGG" id="rgu:A4W93_06745"/>
<dbReference type="Proteomes" id="UP000193427">
    <property type="component" value="Chromosome"/>
</dbReference>
<accession>A0A1W6L633</accession>
<proteinExistence type="predicted"/>